<dbReference type="AlphaFoldDB" id="A0A2T2NMJ2"/>
<dbReference type="OrthoDB" id="416217at2759"/>
<name>A0A2T2NMJ2_CORCC</name>
<dbReference type="STRING" id="1448308.A0A2T2NMJ2"/>
<dbReference type="InterPro" id="IPR053157">
    <property type="entry name" value="Sterol_Uptake_Regulator"/>
</dbReference>
<dbReference type="Proteomes" id="UP000240883">
    <property type="component" value="Unassembled WGS sequence"/>
</dbReference>
<organism evidence="1 2">
    <name type="scientific">Corynespora cassiicola Philippines</name>
    <dbReference type="NCBI Taxonomy" id="1448308"/>
    <lineage>
        <taxon>Eukaryota</taxon>
        <taxon>Fungi</taxon>
        <taxon>Dikarya</taxon>
        <taxon>Ascomycota</taxon>
        <taxon>Pezizomycotina</taxon>
        <taxon>Dothideomycetes</taxon>
        <taxon>Pleosporomycetidae</taxon>
        <taxon>Pleosporales</taxon>
        <taxon>Corynesporascaceae</taxon>
        <taxon>Corynespora</taxon>
    </lineage>
</organism>
<dbReference type="EMBL" id="KZ678135">
    <property type="protein sequence ID" value="PSN66652.1"/>
    <property type="molecule type" value="Genomic_DNA"/>
</dbReference>
<sequence length="268" mass="29826">MSFSSTPLFQQFWSTSVAEISFSRPFLLQAILSIGGLHIDHLRRKDGNPDQYTTKIAVHWGAAVQLATPKLATIDADSCDALFIFAMLTCVHAFAVGPQPGNFLLFSDGGLETEWPIFFYGLKSVAEASFHLGMTKPDRPLAFMYGIREVKLETSPPDELVTSWGTALCQVYQLIGTYSTEDEQTVYTEVLGQLRASFAIVFGNSGTARRADSQAVFAWLYRAPEDFLKHLQAKEDLALTLYAHFVVLLKQTEADVRLCLTMTYYGPL</sequence>
<dbReference type="GO" id="GO:0001228">
    <property type="term" value="F:DNA-binding transcription activator activity, RNA polymerase II-specific"/>
    <property type="evidence" value="ECO:0007669"/>
    <property type="project" value="TreeGrafter"/>
</dbReference>
<dbReference type="PANTHER" id="PTHR47784">
    <property type="entry name" value="STEROL UPTAKE CONTROL PROTEIN 2"/>
    <property type="match status" value="1"/>
</dbReference>
<gene>
    <name evidence="1" type="ORF">BS50DRAFT_634151</name>
</gene>
<keyword evidence="2" id="KW-1185">Reference proteome</keyword>
<reference evidence="1 2" key="1">
    <citation type="journal article" date="2018" name="Front. Microbiol.">
        <title>Genome-Wide Analysis of Corynespora cassiicola Leaf Fall Disease Putative Effectors.</title>
        <authorList>
            <person name="Lopez D."/>
            <person name="Ribeiro S."/>
            <person name="Label P."/>
            <person name="Fumanal B."/>
            <person name="Venisse J.S."/>
            <person name="Kohler A."/>
            <person name="de Oliveira R.R."/>
            <person name="Labutti K."/>
            <person name="Lipzen A."/>
            <person name="Lail K."/>
            <person name="Bauer D."/>
            <person name="Ohm R.A."/>
            <person name="Barry K.W."/>
            <person name="Spatafora J."/>
            <person name="Grigoriev I.V."/>
            <person name="Martin F.M."/>
            <person name="Pujade-Renaud V."/>
        </authorList>
    </citation>
    <scope>NUCLEOTIDE SEQUENCE [LARGE SCALE GENOMIC DNA]</scope>
    <source>
        <strain evidence="1 2">Philippines</strain>
    </source>
</reference>
<evidence type="ECO:0000313" key="2">
    <source>
        <dbReference type="Proteomes" id="UP000240883"/>
    </source>
</evidence>
<protein>
    <submittedName>
        <fullName evidence="1">Uncharacterized protein</fullName>
    </submittedName>
</protein>
<accession>A0A2T2NMJ2</accession>
<proteinExistence type="predicted"/>
<evidence type="ECO:0000313" key="1">
    <source>
        <dbReference type="EMBL" id="PSN66652.1"/>
    </source>
</evidence>
<dbReference type="PANTHER" id="PTHR47784:SF5">
    <property type="entry name" value="STEROL UPTAKE CONTROL PROTEIN 2"/>
    <property type="match status" value="1"/>
</dbReference>